<evidence type="ECO:0000256" key="2">
    <source>
        <dbReference type="SAM" id="Phobius"/>
    </source>
</evidence>
<reference evidence="3 4" key="1">
    <citation type="submission" date="2023-07" db="EMBL/GenBank/DDBJ databases">
        <title>Comparative genomics of wheat-associated soil bacteria to identify genetic determinants of phenazine resistance.</title>
        <authorList>
            <person name="Mouncey N."/>
        </authorList>
    </citation>
    <scope>NUCLEOTIDE SEQUENCE [LARGE SCALE GENOMIC DNA]</scope>
    <source>
        <strain evidence="3 4">W4I9-1</strain>
    </source>
</reference>
<feature type="transmembrane region" description="Helical" evidence="2">
    <location>
        <begin position="155"/>
        <end position="174"/>
    </location>
</feature>
<feature type="transmembrane region" description="Helical" evidence="2">
    <location>
        <begin position="271"/>
        <end position="293"/>
    </location>
</feature>
<accession>A0AAW8EY62</accession>
<evidence type="ECO:0000256" key="1">
    <source>
        <dbReference type="SAM" id="MobiDB-lite"/>
    </source>
</evidence>
<proteinExistence type="predicted"/>
<gene>
    <name evidence="3" type="ORF">QFZ53_001523</name>
</gene>
<dbReference type="AlphaFoldDB" id="A0AAW8EY62"/>
<feature type="region of interest" description="Disordered" evidence="1">
    <location>
        <begin position="407"/>
        <end position="427"/>
    </location>
</feature>
<feature type="transmembrane region" description="Helical" evidence="2">
    <location>
        <begin position="366"/>
        <end position="384"/>
    </location>
</feature>
<feature type="transmembrane region" description="Helical" evidence="2">
    <location>
        <begin position="63"/>
        <end position="85"/>
    </location>
</feature>
<evidence type="ECO:0000313" key="3">
    <source>
        <dbReference type="EMBL" id="MDQ0647327.1"/>
    </source>
</evidence>
<feature type="transmembrane region" description="Helical" evidence="2">
    <location>
        <begin position="125"/>
        <end position="143"/>
    </location>
</feature>
<comment type="caution">
    <text evidence="3">The sequence shown here is derived from an EMBL/GenBank/DDBJ whole genome shotgun (WGS) entry which is preliminary data.</text>
</comment>
<feature type="transmembrane region" description="Helical" evidence="2">
    <location>
        <begin position="341"/>
        <end position="360"/>
    </location>
</feature>
<feature type="transmembrane region" description="Helical" evidence="2">
    <location>
        <begin position="230"/>
        <end position="251"/>
    </location>
</feature>
<dbReference type="EMBL" id="JAUSXV010000001">
    <property type="protein sequence ID" value="MDQ0647327.1"/>
    <property type="molecule type" value="Genomic_DNA"/>
</dbReference>
<organism evidence="3 4">
    <name type="scientific">Microbacterium natoriense</name>
    <dbReference type="NCBI Taxonomy" id="284570"/>
    <lineage>
        <taxon>Bacteria</taxon>
        <taxon>Bacillati</taxon>
        <taxon>Actinomycetota</taxon>
        <taxon>Actinomycetes</taxon>
        <taxon>Micrococcales</taxon>
        <taxon>Microbacteriaceae</taxon>
        <taxon>Microbacterium</taxon>
    </lineage>
</organism>
<evidence type="ECO:0000313" key="4">
    <source>
        <dbReference type="Proteomes" id="UP001244427"/>
    </source>
</evidence>
<keyword evidence="2" id="KW-1133">Transmembrane helix</keyword>
<dbReference type="RefSeq" id="WP_307295126.1">
    <property type="nucleotide sequence ID" value="NZ_JAUSXV010000001.1"/>
</dbReference>
<name>A0AAW8EY62_9MICO</name>
<keyword evidence="4" id="KW-1185">Reference proteome</keyword>
<dbReference type="Proteomes" id="UP001244427">
    <property type="component" value="Unassembled WGS sequence"/>
</dbReference>
<protein>
    <submittedName>
        <fullName evidence="3">Uncharacterized protein</fullName>
    </submittedName>
</protein>
<feature type="compositionally biased region" description="Basic and acidic residues" evidence="1">
    <location>
        <begin position="408"/>
        <end position="419"/>
    </location>
</feature>
<sequence>MGASFVEVSSPGWAFWRALADACTGASAGALYAFLGILIAGIVGEEALWSLYAGLDLDPIFRAGMGVFLVVAAVLGVGVPLVFVAERIAALRAVERLPSDAVPPSQFRLKLTTSPFALMKTTGTVIFWCVAGVGAFFALAAAFDEDLRGDVETWIAIGGCAALALVAYALRVAGRRGVDRAHDRVAAMRSGWQRDVSLADRSDRMRREAAPEVLVPRWLTSPSAKLMNRLAMVLLSATLASLGAFMLSVFLRQQCRNCEPVYWSDPVETGIDVLSLASGIAILACATVGAVAWMGSIAVQFVREIALSRWVSDRVPRRIDVSCVAPLLAERRAAVRAGRGLCGTGTIVLIFGWGVLWADAEIVDGRALLGIGGVLLLIGFLVAWTDAPRSRRERQAIRDVLAPGDVARAGDRAKRPEGKIHRRRRRS</sequence>
<keyword evidence="2" id="KW-0812">Transmembrane</keyword>
<feature type="transmembrane region" description="Helical" evidence="2">
    <location>
        <begin position="19"/>
        <end position="43"/>
    </location>
</feature>
<keyword evidence="2" id="KW-0472">Membrane</keyword>